<evidence type="ECO:0000313" key="5">
    <source>
        <dbReference type="Proteomes" id="UP000216352"/>
    </source>
</evidence>
<dbReference type="EMBL" id="MWWX01000010">
    <property type="protein sequence ID" value="OZG61346.1"/>
    <property type="molecule type" value="Genomic_DNA"/>
</dbReference>
<dbReference type="InterPro" id="IPR001387">
    <property type="entry name" value="Cro/C1-type_HTH"/>
</dbReference>
<dbReference type="AlphaFoldDB" id="A0A261FRB5"/>
<dbReference type="GO" id="GO:0003677">
    <property type="term" value="F:DNA binding"/>
    <property type="evidence" value="ECO:0007669"/>
    <property type="project" value="UniProtKB-KW"/>
</dbReference>
<evidence type="ECO:0000256" key="1">
    <source>
        <dbReference type="ARBA" id="ARBA00023125"/>
    </source>
</evidence>
<sequence>MFDSSTTTDETTSVVSDNTKSMSPAHDSPASANETAGVAMTDLLSTPGEILEEEFLSPLGISHYRLAKSIGVSQSAISDIIHGRRAITARMSLLLGMALGTGPHFWMNLQSTYDLKKAEAEGIPTIEPLIRKNA</sequence>
<keyword evidence="5" id="KW-1185">Reference proteome</keyword>
<dbReference type="RefSeq" id="WP_226847420.1">
    <property type="nucleotide sequence ID" value="NZ_BDIS01000001.1"/>
</dbReference>
<dbReference type="Proteomes" id="UP000216352">
    <property type="component" value="Unassembled WGS sequence"/>
</dbReference>
<dbReference type="CDD" id="cd00093">
    <property type="entry name" value="HTH_XRE"/>
    <property type="match status" value="1"/>
</dbReference>
<feature type="domain" description="HTH cro/C1-type" evidence="3">
    <location>
        <begin position="66"/>
        <end position="106"/>
    </location>
</feature>
<dbReference type="Pfam" id="PF01381">
    <property type="entry name" value="HTH_3"/>
    <property type="match status" value="1"/>
</dbReference>
<evidence type="ECO:0000313" key="4">
    <source>
        <dbReference type="EMBL" id="OZG61346.1"/>
    </source>
</evidence>
<dbReference type="Gene3D" id="1.10.260.40">
    <property type="entry name" value="lambda repressor-like DNA-binding domains"/>
    <property type="match status" value="1"/>
</dbReference>
<dbReference type="SUPFAM" id="SSF47413">
    <property type="entry name" value="lambda repressor-like DNA-binding domains"/>
    <property type="match status" value="1"/>
</dbReference>
<feature type="compositionally biased region" description="Low complexity" evidence="2">
    <location>
        <begin position="1"/>
        <end position="19"/>
    </location>
</feature>
<dbReference type="SMART" id="SM00530">
    <property type="entry name" value="HTH_XRE"/>
    <property type="match status" value="1"/>
</dbReference>
<dbReference type="InterPro" id="IPR010982">
    <property type="entry name" value="Lambda_DNA-bd_dom_sf"/>
</dbReference>
<comment type="caution">
    <text evidence="4">The sequence shown here is derived from an EMBL/GenBank/DDBJ whole genome shotgun (WGS) entry which is preliminary data.</text>
</comment>
<keyword evidence="1" id="KW-0238">DNA-binding</keyword>
<name>A0A261FRB5_9BIFI</name>
<feature type="region of interest" description="Disordered" evidence="2">
    <location>
        <begin position="1"/>
        <end position="39"/>
    </location>
</feature>
<proteinExistence type="predicted"/>
<accession>A0A261FRB5</accession>
<dbReference type="PANTHER" id="PTHR36924">
    <property type="entry name" value="ANTITOXIN HIGA-1"/>
    <property type="match status" value="1"/>
</dbReference>
<organism evidence="4 5">
    <name type="scientific">Bifidobacterium lemurum</name>
    <dbReference type="NCBI Taxonomy" id="1603886"/>
    <lineage>
        <taxon>Bacteria</taxon>
        <taxon>Bacillati</taxon>
        <taxon>Actinomycetota</taxon>
        <taxon>Actinomycetes</taxon>
        <taxon>Bifidobacteriales</taxon>
        <taxon>Bifidobacteriaceae</taxon>
        <taxon>Bifidobacterium</taxon>
    </lineage>
</organism>
<dbReference type="InterPro" id="IPR013430">
    <property type="entry name" value="Toxin_antidote_HigA"/>
</dbReference>
<dbReference type="PANTHER" id="PTHR36924:SF1">
    <property type="entry name" value="ANTITOXIN HIGA-1"/>
    <property type="match status" value="1"/>
</dbReference>
<reference evidence="4 5" key="1">
    <citation type="journal article" date="2017" name="BMC Genomics">
        <title>Comparative genomic and phylogenomic analyses of the Bifidobacteriaceae family.</title>
        <authorList>
            <person name="Lugli G.A."/>
            <person name="Milani C."/>
            <person name="Turroni F."/>
            <person name="Duranti S."/>
            <person name="Mancabelli L."/>
            <person name="Mangifesta M."/>
            <person name="Ferrario C."/>
            <person name="Modesto M."/>
            <person name="Mattarelli P."/>
            <person name="Jiri K."/>
            <person name="van Sinderen D."/>
            <person name="Ventura M."/>
        </authorList>
    </citation>
    <scope>NUCLEOTIDE SEQUENCE [LARGE SCALE GENOMIC DNA]</scope>
    <source>
        <strain evidence="4 5">DSM 28807</strain>
    </source>
</reference>
<protein>
    <submittedName>
        <fullName evidence="4">HigA family addiction module antidote protein</fullName>
    </submittedName>
</protein>
<dbReference type="NCBIfam" id="TIGR02607">
    <property type="entry name" value="antidote_HigA"/>
    <property type="match status" value="1"/>
</dbReference>
<evidence type="ECO:0000256" key="2">
    <source>
        <dbReference type="SAM" id="MobiDB-lite"/>
    </source>
</evidence>
<gene>
    <name evidence="4" type="ORF">BLEM_1558</name>
</gene>
<dbReference type="PROSITE" id="PS50943">
    <property type="entry name" value="HTH_CROC1"/>
    <property type="match status" value="1"/>
</dbReference>
<dbReference type="STRING" id="1603886.GCA_001895165_00123"/>
<evidence type="ECO:0000259" key="3">
    <source>
        <dbReference type="PROSITE" id="PS50943"/>
    </source>
</evidence>